<name>A0AAD9JMQ0_9ANNE</name>
<dbReference type="PANTHER" id="PTHR10281:SF4">
    <property type="entry name" value="NEUFERRICIN"/>
    <property type="match status" value="1"/>
</dbReference>
<dbReference type="PANTHER" id="PTHR10281">
    <property type="entry name" value="MEMBRANE-ASSOCIATED PROGESTERONE RECEPTOR COMPONENT-RELATED"/>
    <property type="match status" value="1"/>
</dbReference>
<evidence type="ECO:0000256" key="2">
    <source>
        <dbReference type="SAM" id="SignalP"/>
    </source>
</evidence>
<proteinExistence type="inferred from homology"/>
<feature type="chain" id="PRO_5042287700" description="Cytochrome b5 heme-binding domain-containing protein" evidence="2">
    <location>
        <begin position="17"/>
        <end position="261"/>
    </location>
</feature>
<keyword evidence="2" id="KW-0732">Signal</keyword>
<dbReference type="SMART" id="SM01117">
    <property type="entry name" value="Cyt-b5"/>
    <property type="match status" value="1"/>
</dbReference>
<dbReference type="Gene3D" id="3.10.120.10">
    <property type="entry name" value="Cytochrome b5-like heme/steroid binding domain"/>
    <property type="match status" value="1"/>
</dbReference>
<organism evidence="4 5">
    <name type="scientific">Paralvinella palmiformis</name>
    <dbReference type="NCBI Taxonomy" id="53620"/>
    <lineage>
        <taxon>Eukaryota</taxon>
        <taxon>Metazoa</taxon>
        <taxon>Spiralia</taxon>
        <taxon>Lophotrochozoa</taxon>
        <taxon>Annelida</taxon>
        <taxon>Polychaeta</taxon>
        <taxon>Sedentaria</taxon>
        <taxon>Canalipalpata</taxon>
        <taxon>Terebellida</taxon>
        <taxon>Terebelliformia</taxon>
        <taxon>Alvinellidae</taxon>
        <taxon>Paralvinella</taxon>
    </lineage>
</organism>
<dbReference type="GO" id="GO:0012505">
    <property type="term" value="C:endomembrane system"/>
    <property type="evidence" value="ECO:0007669"/>
    <property type="project" value="TreeGrafter"/>
</dbReference>
<accession>A0AAD9JMQ0</accession>
<evidence type="ECO:0000259" key="3">
    <source>
        <dbReference type="SMART" id="SM01117"/>
    </source>
</evidence>
<dbReference type="InterPro" id="IPR050577">
    <property type="entry name" value="MAPR/NEUFC/NENF-like"/>
</dbReference>
<dbReference type="SUPFAM" id="SSF55856">
    <property type="entry name" value="Cytochrome b5-like heme/steroid binding domain"/>
    <property type="match status" value="1"/>
</dbReference>
<dbReference type="AlphaFoldDB" id="A0AAD9JMQ0"/>
<feature type="signal peptide" evidence="2">
    <location>
        <begin position="1"/>
        <end position="16"/>
    </location>
</feature>
<evidence type="ECO:0000313" key="5">
    <source>
        <dbReference type="Proteomes" id="UP001208570"/>
    </source>
</evidence>
<dbReference type="InterPro" id="IPR001199">
    <property type="entry name" value="Cyt_B5-like_heme/steroid-bd"/>
</dbReference>
<comment type="similarity">
    <text evidence="1">Belongs to the cytochrome b5 family. MAPR subfamily.</text>
</comment>
<protein>
    <recommendedName>
        <fullName evidence="3">Cytochrome b5 heme-binding domain-containing protein</fullName>
    </recommendedName>
</protein>
<keyword evidence="5" id="KW-1185">Reference proteome</keyword>
<gene>
    <name evidence="4" type="ORF">LSH36_236g00041</name>
</gene>
<sequence>MTWRFIIVLSVILASAAILIQNDGNSSRVLITTFHKVVDFMFNSHLYNKLKNGLFYLNIYGDNLKKDDTKLLPIVRYGNDRLFTKEELSYYKGVHDHDDNSPGLYLAILGQVYDVAKGDRHYGPGCAYHCFAGKVIGNFYDEKGQPTASVLEAKHSMEEAHLKKKTDDEHRQWFPPCNSAHTSEGGWVSCSDKSGGIKRDWVGVPRKYHIPGKPTPRCVCVRTTGPPYDDPDSDLNHGDLDNPHLEEYQGCDPMAQFCKIS</sequence>
<evidence type="ECO:0000313" key="4">
    <source>
        <dbReference type="EMBL" id="KAK2155571.1"/>
    </source>
</evidence>
<dbReference type="InterPro" id="IPR036400">
    <property type="entry name" value="Cyt_B5-like_heme/steroid_sf"/>
</dbReference>
<dbReference type="EMBL" id="JAODUP010000236">
    <property type="protein sequence ID" value="KAK2155571.1"/>
    <property type="molecule type" value="Genomic_DNA"/>
</dbReference>
<feature type="domain" description="Cytochrome b5 heme-binding" evidence="3">
    <location>
        <begin position="83"/>
        <end position="167"/>
    </location>
</feature>
<dbReference type="GO" id="GO:0016020">
    <property type="term" value="C:membrane"/>
    <property type="evidence" value="ECO:0007669"/>
    <property type="project" value="TreeGrafter"/>
</dbReference>
<reference evidence="4" key="1">
    <citation type="journal article" date="2023" name="Mol. Biol. Evol.">
        <title>Third-Generation Sequencing Reveals the Adaptive Role of the Epigenome in Three Deep-Sea Polychaetes.</title>
        <authorList>
            <person name="Perez M."/>
            <person name="Aroh O."/>
            <person name="Sun Y."/>
            <person name="Lan Y."/>
            <person name="Juniper S.K."/>
            <person name="Young C.R."/>
            <person name="Angers B."/>
            <person name="Qian P.Y."/>
        </authorList>
    </citation>
    <scope>NUCLEOTIDE SEQUENCE</scope>
    <source>
        <strain evidence="4">P08H-3</strain>
    </source>
</reference>
<dbReference type="Proteomes" id="UP001208570">
    <property type="component" value="Unassembled WGS sequence"/>
</dbReference>
<comment type="caution">
    <text evidence="4">The sequence shown here is derived from an EMBL/GenBank/DDBJ whole genome shotgun (WGS) entry which is preliminary data.</text>
</comment>
<evidence type="ECO:0000256" key="1">
    <source>
        <dbReference type="ARBA" id="ARBA00038357"/>
    </source>
</evidence>